<proteinExistence type="predicted"/>
<organism evidence="3 4">
    <name type="scientific">Cocleimonas flava</name>
    <dbReference type="NCBI Taxonomy" id="634765"/>
    <lineage>
        <taxon>Bacteria</taxon>
        <taxon>Pseudomonadati</taxon>
        <taxon>Pseudomonadota</taxon>
        <taxon>Gammaproteobacteria</taxon>
        <taxon>Thiotrichales</taxon>
        <taxon>Thiotrichaceae</taxon>
        <taxon>Cocleimonas</taxon>
    </lineage>
</organism>
<evidence type="ECO:0000256" key="1">
    <source>
        <dbReference type="SAM" id="Phobius"/>
    </source>
</evidence>
<dbReference type="PROSITE" id="PS50914">
    <property type="entry name" value="BON"/>
    <property type="match status" value="1"/>
</dbReference>
<keyword evidence="1" id="KW-0472">Membrane</keyword>
<sequence>MLAEGETSKSPLTLLLLIGILVIATLVVISNYFLRPGLELSIKDEVHGGLIDSGIKTVKVSVEGRNVLLEGFIPTHEDRKRAENIVNNISGISQVKSQLVVKNQTND</sequence>
<dbReference type="Gene3D" id="3.30.1340.30">
    <property type="match status" value="1"/>
</dbReference>
<dbReference type="Pfam" id="PF04972">
    <property type="entry name" value="BON"/>
    <property type="match status" value="1"/>
</dbReference>
<dbReference type="RefSeq" id="WP_131904863.1">
    <property type="nucleotide sequence ID" value="NZ_BAAAFU010000008.1"/>
</dbReference>
<evidence type="ECO:0000313" key="3">
    <source>
        <dbReference type="EMBL" id="TCJ89220.1"/>
    </source>
</evidence>
<dbReference type="AlphaFoldDB" id="A0A4R1F6M1"/>
<comment type="caution">
    <text evidence="3">The sequence shown here is derived from an EMBL/GenBank/DDBJ whole genome shotgun (WGS) entry which is preliminary data.</text>
</comment>
<feature type="domain" description="BON" evidence="2">
    <location>
        <begin position="34"/>
        <end position="103"/>
    </location>
</feature>
<protein>
    <submittedName>
        <fullName evidence="3">BON domain-containing protein</fullName>
    </submittedName>
</protein>
<name>A0A4R1F6M1_9GAMM</name>
<keyword evidence="4" id="KW-1185">Reference proteome</keyword>
<keyword evidence="1" id="KW-1133">Transmembrane helix</keyword>
<dbReference type="EMBL" id="SMFQ01000002">
    <property type="protein sequence ID" value="TCJ89220.1"/>
    <property type="molecule type" value="Genomic_DNA"/>
</dbReference>
<evidence type="ECO:0000259" key="2">
    <source>
        <dbReference type="PROSITE" id="PS50914"/>
    </source>
</evidence>
<keyword evidence="1" id="KW-0812">Transmembrane</keyword>
<feature type="transmembrane region" description="Helical" evidence="1">
    <location>
        <begin position="12"/>
        <end position="34"/>
    </location>
</feature>
<dbReference type="InterPro" id="IPR007055">
    <property type="entry name" value="BON_dom"/>
</dbReference>
<evidence type="ECO:0000313" key="4">
    <source>
        <dbReference type="Proteomes" id="UP000294887"/>
    </source>
</evidence>
<gene>
    <name evidence="3" type="ORF">EV695_1082</name>
</gene>
<reference evidence="3 4" key="1">
    <citation type="submission" date="2019-03" db="EMBL/GenBank/DDBJ databases">
        <title>Genomic Encyclopedia of Type Strains, Phase IV (KMG-IV): sequencing the most valuable type-strain genomes for metagenomic binning, comparative biology and taxonomic classification.</title>
        <authorList>
            <person name="Goeker M."/>
        </authorList>
    </citation>
    <scope>NUCLEOTIDE SEQUENCE [LARGE SCALE GENOMIC DNA]</scope>
    <source>
        <strain evidence="3 4">DSM 24830</strain>
    </source>
</reference>
<dbReference type="Proteomes" id="UP000294887">
    <property type="component" value="Unassembled WGS sequence"/>
</dbReference>
<accession>A0A4R1F6M1</accession>